<dbReference type="STRING" id="1314781.A0A165BMN5"/>
<gene>
    <name evidence="5" type="ORF">EXIGLDRAFT_686667</name>
</gene>
<evidence type="ECO:0000256" key="2">
    <source>
        <dbReference type="SAM" id="MobiDB-lite"/>
    </source>
</evidence>
<feature type="region of interest" description="Disordered" evidence="2">
    <location>
        <begin position="542"/>
        <end position="673"/>
    </location>
</feature>
<keyword evidence="1" id="KW-0175">Coiled coil</keyword>
<dbReference type="GO" id="GO:0005737">
    <property type="term" value="C:cytoplasm"/>
    <property type="evidence" value="ECO:0007669"/>
    <property type="project" value="TreeGrafter"/>
</dbReference>
<feature type="coiled-coil region" evidence="1">
    <location>
        <begin position="284"/>
        <end position="311"/>
    </location>
</feature>
<dbReference type="InterPro" id="IPR000253">
    <property type="entry name" value="FHA_dom"/>
</dbReference>
<proteinExistence type="predicted"/>
<dbReference type="EMBL" id="KV426436">
    <property type="protein sequence ID" value="KZV80912.1"/>
    <property type="molecule type" value="Genomic_DNA"/>
</dbReference>
<dbReference type="OrthoDB" id="687730at2759"/>
<accession>A0A165BMN5</accession>
<dbReference type="Gene3D" id="2.60.200.20">
    <property type="match status" value="1"/>
</dbReference>
<dbReference type="InterPro" id="IPR051176">
    <property type="entry name" value="Cent_Immune-Sig_Mod"/>
</dbReference>
<feature type="compositionally biased region" description="Polar residues" evidence="2">
    <location>
        <begin position="388"/>
        <end position="402"/>
    </location>
</feature>
<feature type="coiled-coil region" evidence="1">
    <location>
        <begin position="437"/>
        <end position="494"/>
    </location>
</feature>
<feature type="compositionally biased region" description="Basic and acidic residues" evidence="2">
    <location>
        <begin position="351"/>
        <end position="367"/>
    </location>
</feature>
<dbReference type="PANTHER" id="PTHR15715">
    <property type="entry name" value="CENTROSOMAL PROTEIN OF 170 KDA"/>
    <property type="match status" value="1"/>
</dbReference>
<dbReference type="CDD" id="cd22679">
    <property type="entry name" value="FHA_SLMAP"/>
    <property type="match status" value="1"/>
</dbReference>
<keyword evidence="3" id="KW-0472">Membrane</keyword>
<dbReference type="InterPro" id="IPR008984">
    <property type="entry name" value="SMAD_FHA_dom_sf"/>
</dbReference>
<evidence type="ECO:0000259" key="4">
    <source>
        <dbReference type="PROSITE" id="PS50006"/>
    </source>
</evidence>
<dbReference type="SUPFAM" id="SSF49879">
    <property type="entry name" value="SMAD/FHA domain"/>
    <property type="match status" value="1"/>
</dbReference>
<organism evidence="5 6">
    <name type="scientific">Exidia glandulosa HHB12029</name>
    <dbReference type="NCBI Taxonomy" id="1314781"/>
    <lineage>
        <taxon>Eukaryota</taxon>
        <taxon>Fungi</taxon>
        <taxon>Dikarya</taxon>
        <taxon>Basidiomycota</taxon>
        <taxon>Agaricomycotina</taxon>
        <taxon>Agaricomycetes</taxon>
        <taxon>Auriculariales</taxon>
        <taxon>Exidiaceae</taxon>
        <taxon>Exidia</taxon>
    </lineage>
</organism>
<dbReference type="InParanoid" id="A0A165BMN5"/>
<sequence>MSTFTSSTATYPALSLFPLNETFQPKNIILTQRAKIGRQSNAKTIPTERNGYFDTKVISRQHAEVWFEDGKVWIKDVKSSNGTYINTQRLAPEGVESEPFELHTGDILELGTDIASDDNTKIVHHKVAARVTCILTADDAAVHRQQHDPQASQYAFGQGAPPAARRPMNGMGMSMGGLGGSTRAPGTRSFDHIMSKIQQELLKSRETAQDLQGLTGAMNDIQDTLGGTLPVVPSQQPRLPSTNGPALPLPSAPPPADLVALQSQLSETQSWIAGQVDKFKSLALDNVANELTALRRDVDVLRELMQAQRAAQDEVARSAGAVSPVARVLAREEAEASADDDDDARSVATEIPDREHDFVEDESKWADNVRPGTPEPVENGDKDASWDLDTSPQHSSSSQLTTGEHDGPQPLSPGKPGRARLQPKREKERDEETARQLESVMSLARELERQHAEANETIRALQDKVLELEARESVRGLEEQVRALEERHTAHEARTSSVQEALEGVRVEWAGVREDWASERARIAKAVDDFEAAKVLAVDEISKARAPPSPPKSVDADSADSGEASGDLGEEEEGQSRVLPLPSPKRKKNRRRKSSSIRRDESSQETDPRDEDWERHALLTPSSMSSGSSGARRMVNGRVNGVVSSDTRDSIASSLDSLTGDGELDNQTSAKDAGAAGAQRPAALANQNFTPIAGTLALCVVVLAVAYGRDLRLIT</sequence>
<dbReference type="Proteomes" id="UP000077266">
    <property type="component" value="Unassembled WGS sequence"/>
</dbReference>
<feature type="compositionally biased region" description="Basic residues" evidence="2">
    <location>
        <begin position="584"/>
        <end position="596"/>
    </location>
</feature>
<reference evidence="5 6" key="1">
    <citation type="journal article" date="2016" name="Mol. Biol. Evol.">
        <title>Comparative Genomics of Early-Diverging Mushroom-Forming Fungi Provides Insights into the Origins of Lignocellulose Decay Capabilities.</title>
        <authorList>
            <person name="Nagy L.G."/>
            <person name="Riley R."/>
            <person name="Tritt A."/>
            <person name="Adam C."/>
            <person name="Daum C."/>
            <person name="Floudas D."/>
            <person name="Sun H."/>
            <person name="Yadav J.S."/>
            <person name="Pangilinan J."/>
            <person name="Larsson K.H."/>
            <person name="Matsuura K."/>
            <person name="Barry K."/>
            <person name="Labutti K."/>
            <person name="Kuo R."/>
            <person name="Ohm R.A."/>
            <person name="Bhattacharya S.S."/>
            <person name="Shirouzu T."/>
            <person name="Yoshinaga Y."/>
            <person name="Martin F.M."/>
            <person name="Grigoriev I.V."/>
            <person name="Hibbett D.S."/>
        </authorList>
    </citation>
    <scope>NUCLEOTIDE SEQUENCE [LARGE SCALE GENOMIC DNA]</scope>
    <source>
        <strain evidence="5 6">HHB12029</strain>
    </source>
</reference>
<feature type="transmembrane region" description="Helical" evidence="3">
    <location>
        <begin position="689"/>
        <end position="708"/>
    </location>
</feature>
<protein>
    <recommendedName>
        <fullName evidence="4">FHA domain-containing protein</fullName>
    </recommendedName>
</protein>
<keyword evidence="3" id="KW-0812">Transmembrane</keyword>
<keyword evidence="3" id="KW-1133">Transmembrane helix</keyword>
<feature type="compositionally biased region" description="Low complexity" evidence="2">
    <location>
        <begin position="622"/>
        <end position="643"/>
    </location>
</feature>
<feature type="domain" description="FHA" evidence="4">
    <location>
        <begin position="34"/>
        <end position="90"/>
    </location>
</feature>
<keyword evidence="6" id="KW-1185">Reference proteome</keyword>
<name>A0A165BMN5_EXIGL</name>
<dbReference type="SMART" id="SM00240">
    <property type="entry name" value="FHA"/>
    <property type="match status" value="1"/>
</dbReference>
<dbReference type="PROSITE" id="PS50006">
    <property type="entry name" value="FHA_DOMAIN"/>
    <property type="match status" value="1"/>
</dbReference>
<feature type="compositionally biased region" description="Basic and acidic residues" evidence="2">
    <location>
        <begin position="423"/>
        <end position="435"/>
    </location>
</feature>
<dbReference type="PANTHER" id="PTHR15715:SF37">
    <property type="entry name" value="LD47843P"/>
    <property type="match status" value="1"/>
</dbReference>
<evidence type="ECO:0000313" key="6">
    <source>
        <dbReference type="Proteomes" id="UP000077266"/>
    </source>
</evidence>
<feature type="region of interest" description="Disordered" evidence="2">
    <location>
        <begin position="332"/>
        <end position="435"/>
    </location>
</feature>
<dbReference type="Pfam" id="PF00498">
    <property type="entry name" value="FHA"/>
    <property type="match status" value="1"/>
</dbReference>
<evidence type="ECO:0000313" key="5">
    <source>
        <dbReference type="EMBL" id="KZV80912.1"/>
    </source>
</evidence>
<dbReference type="AlphaFoldDB" id="A0A165BMN5"/>
<evidence type="ECO:0000256" key="1">
    <source>
        <dbReference type="SAM" id="Coils"/>
    </source>
</evidence>
<evidence type="ECO:0000256" key="3">
    <source>
        <dbReference type="SAM" id="Phobius"/>
    </source>
</evidence>